<keyword evidence="3" id="KW-1185">Reference proteome</keyword>
<comment type="caution">
    <text evidence="2">The sequence shown here is derived from an EMBL/GenBank/DDBJ whole genome shotgun (WGS) entry which is preliminary data.</text>
</comment>
<dbReference type="EMBL" id="QKYT01000138">
    <property type="protein sequence ID" value="RIA91983.1"/>
    <property type="molecule type" value="Genomic_DNA"/>
</dbReference>
<evidence type="ECO:0000313" key="2">
    <source>
        <dbReference type="EMBL" id="RIA91983.1"/>
    </source>
</evidence>
<dbReference type="Proteomes" id="UP000265703">
    <property type="component" value="Unassembled WGS sequence"/>
</dbReference>
<evidence type="ECO:0000256" key="1">
    <source>
        <dbReference type="SAM" id="MobiDB-lite"/>
    </source>
</evidence>
<dbReference type="OrthoDB" id="2447184at2759"/>
<dbReference type="AlphaFoldDB" id="A0A397T1D6"/>
<sequence>MENMIEKTIKAHLATTKINISGLTRFYSYCKNKVVSSDIIEFKSDSDESIESDYKVNKDKDDKNPSKIDKLAFVKMHNAIPNTAKMHLRLGKIVENVLFYFAKDMKLE</sequence>
<proteinExistence type="predicted"/>
<name>A0A397T1D6_9GLOM</name>
<reference evidence="2 3" key="1">
    <citation type="submission" date="2018-06" db="EMBL/GenBank/DDBJ databases">
        <title>Comparative genomics reveals the genomic features of Rhizophagus irregularis, R. cerebriforme, R. diaphanum and Gigaspora rosea, and their symbiotic lifestyle signature.</title>
        <authorList>
            <person name="Morin E."/>
            <person name="San Clemente H."/>
            <person name="Chen E.C.H."/>
            <person name="De La Providencia I."/>
            <person name="Hainaut M."/>
            <person name="Kuo A."/>
            <person name="Kohler A."/>
            <person name="Murat C."/>
            <person name="Tang N."/>
            <person name="Roy S."/>
            <person name="Loubradou J."/>
            <person name="Henrissat B."/>
            <person name="Grigoriev I.V."/>
            <person name="Corradi N."/>
            <person name="Roux C."/>
            <person name="Martin F.M."/>
        </authorList>
    </citation>
    <scope>NUCLEOTIDE SEQUENCE [LARGE SCALE GENOMIC DNA]</scope>
    <source>
        <strain evidence="2 3">DAOM 227022</strain>
    </source>
</reference>
<feature type="region of interest" description="Disordered" evidence="1">
    <location>
        <begin position="45"/>
        <end position="64"/>
    </location>
</feature>
<organism evidence="2 3">
    <name type="scientific">Glomus cerebriforme</name>
    <dbReference type="NCBI Taxonomy" id="658196"/>
    <lineage>
        <taxon>Eukaryota</taxon>
        <taxon>Fungi</taxon>
        <taxon>Fungi incertae sedis</taxon>
        <taxon>Mucoromycota</taxon>
        <taxon>Glomeromycotina</taxon>
        <taxon>Glomeromycetes</taxon>
        <taxon>Glomerales</taxon>
        <taxon>Glomeraceae</taxon>
        <taxon>Glomus</taxon>
    </lineage>
</organism>
<gene>
    <name evidence="2" type="ORF">C1645_821343</name>
</gene>
<evidence type="ECO:0000313" key="3">
    <source>
        <dbReference type="Proteomes" id="UP000265703"/>
    </source>
</evidence>
<accession>A0A397T1D6</accession>
<protein>
    <submittedName>
        <fullName evidence="2">Uncharacterized protein</fullName>
    </submittedName>
</protein>